<evidence type="ECO:0000313" key="3">
    <source>
        <dbReference type="EMBL" id="QIN84051.1"/>
    </source>
</evidence>
<dbReference type="KEGG" id="rub:GBA63_16410"/>
<comment type="similarity">
    <text evidence="1">Belongs to the universal stress protein A family.</text>
</comment>
<dbReference type="RefSeq" id="WP_166177890.1">
    <property type="nucleotide sequence ID" value="NZ_CP045119.1"/>
</dbReference>
<dbReference type="SUPFAM" id="SSF52402">
    <property type="entry name" value="Adenine nucleotide alpha hydrolases-like"/>
    <property type="match status" value="1"/>
</dbReference>
<dbReference type="Gene3D" id="3.40.50.620">
    <property type="entry name" value="HUPs"/>
    <property type="match status" value="1"/>
</dbReference>
<proteinExistence type="inferred from homology"/>
<evidence type="ECO:0000313" key="4">
    <source>
        <dbReference type="Proteomes" id="UP000501452"/>
    </source>
</evidence>
<dbReference type="InterPro" id="IPR014729">
    <property type="entry name" value="Rossmann-like_a/b/a_fold"/>
</dbReference>
<dbReference type="Proteomes" id="UP000501452">
    <property type="component" value="Chromosome"/>
</dbReference>
<dbReference type="CDD" id="cd00293">
    <property type="entry name" value="USP-like"/>
    <property type="match status" value="1"/>
</dbReference>
<evidence type="ECO:0000256" key="1">
    <source>
        <dbReference type="ARBA" id="ARBA00008791"/>
    </source>
</evidence>
<evidence type="ECO:0000259" key="2">
    <source>
        <dbReference type="Pfam" id="PF00582"/>
    </source>
</evidence>
<dbReference type="EMBL" id="CP045119">
    <property type="protein sequence ID" value="QIN84051.1"/>
    <property type="molecule type" value="Genomic_DNA"/>
</dbReference>
<name>A0A6G8QCB4_9ACTN</name>
<dbReference type="Pfam" id="PF00582">
    <property type="entry name" value="Usp"/>
    <property type="match status" value="1"/>
</dbReference>
<dbReference type="AlphaFoldDB" id="A0A6G8QCB4"/>
<dbReference type="InterPro" id="IPR006016">
    <property type="entry name" value="UspA"/>
</dbReference>
<gene>
    <name evidence="3" type="ORF">GBA63_16410</name>
</gene>
<dbReference type="PRINTS" id="PR01438">
    <property type="entry name" value="UNVRSLSTRESS"/>
</dbReference>
<feature type="domain" description="UspA" evidence="2">
    <location>
        <begin position="4"/>
        <end position="137"/>
    </location>
</feature>
<dbReference type="PANTHER" id="PTHR46268">
    <property type="entry name" value="STRESS RESPONSE PROTEIN NHAX"/>
    <property type="match status" value="1"/>
</dbReference>
<sequence>MGDVVLGYDGSRSTRMALDVAIEQARAFGDRLVVVFADEPPGRSAGEEFREHRRALDEIGEQALADAAERAKASGVEAETLLVPERPAVALEATARSHATRLIVVGTYGEGPFKSAILGSTPHKLLHFSEVPVLCVPSTGENP</sequence>
<organism evidence="3 4">
    <name type="scientific">Rubrobacter tropicus</name>
    <dbReference type="NCBI Taxonomy" id="2653851"/>
    <lineage>
        <taxon>Bacteria</taxon>
        <taxon>Bacillati</taxon>
        <taxon>Actinomycetota</taxon>
        <taxon>Rubrobacteria</taxon>
        <taxon>Rubrobacterales</taxon>
        <taxon>Rubrobacteraceae</taxon>
        <taxon>Rubrobacter</taxon>
    </lineage>
</organism>
<accession>A0A6G8QCB4</accession>
<dbReference type="PANTHER" id="PTHR46268:SF6">
    <property type="entry name" value="UNIVERSAL STRESS PROTEIN UP12"/>
    <property type="match status" value="1"/>
</dbReference>
<protein>
    <submittedName>
        <fullName evidence="3">Universal stress protein</fullName>
    </submittedName>
</protein>
<reference evidence="3 4" key="1">
    <citation type="submission" date="2019-10" db="EMBL/GenBank/DDBJ databases">
        <title>Rubrobacter sp nov SCSIO 52090 isolated from a deep-sea sediment in the South China Sea.</title>
        <authorList>
            <person name="Chen R.W."/>
        </authorList>
    </citation>
    <scope>NUCLEOTIDE SEQUENCE [LARGE SCALE GENOMIC DNA]</scope>
    <source>
        <strain evidence="3 4">SCSIO 52909</strain>
    </source>
</reference>
<keyword evidence="4" id="KW-1185">Reference proteome</keyword>
<dbReference type="InterPro" id="IPR006015">
    <property type="entry name" value="Universal_stress_UspA"/>
</dbReference>